<accession>A0A9J6G1N5</accession>
<dbReference type="InterPro" id="IPR042099">
    <property type="entry name" value="ANL_N_sf"/>
</dbReference>
<keyword evidence="3" id="KW-1185">Reference proteome</keyword>
<dbReference type="InterPro" id="IPR025110">
    <property type="entry name" value="AMP-bd_C"/>
</dbReference>
<dbReference type="Gene3D" id="3.30.300.30">
    <property type="match status" value="1"/>
</dbReference>
<dbReference type="AlphaFoldDB" id="A0A9J6G1N5"/>
<evidence type="ECO:0000259" key="1">
    <source>
        <dbReference type="Pfam" id="PF13193"/>
    </source>
</evidence>
<organism evidence="2 3">
    <name type="scientific">Haemaphysalis longicornis</name>
    <name type="common">Bush tick</name>
    <dbReference type="NCBI Taxonomy" id="44386"/>
    <lineage>
        <taxon>Eukaryota</taxon>
        <taxon>Metazoa</taxon>
        <taxon>Ecdysozoa</taxon>
        <taxon>Arthropoda</taxon>
        <taxon>Chelicerata</taxon>
        <taxon>Arachnida</taxon>
        <taxon>Acari</taxon>
        <taxon>Parasitiformes</taxon>
        <taxon>Ixodida</taxon>
        <taxon>Ixodoidea</taxon>
        <taxon>Ixodidae</taxon>
        <taxon>Haemaphysalinae</taxon>
        <taxon>Haemaphysalis</taxon>
    </lineage>
</organism>
<sequence>MLASRTSKLVNANSSEWNDGINGRKQRRELKSRKLRLPTRVRKIVSAGGPIHRALGDRILQQFHLTDFKNFLGCSEALTGFCMPPAGDKAYESVGFPLSHVTMKGHNTGDKECRKRYEVPYLLKYHICSRPQRERDIGYYNQDGRFFVVDRLKNIMKCCDYNVSPQELESILYTHPSVIECCVIGIPDERFLEAPAAFVVRRNSSGNDCSVTEQELVDLVASKKPYFAFTVDIVTSNVTI</sequence>
<dbReference type="Proteomes" id="UP000821853">
    <property type="component" value="Chromosome 4"/>
</dbReference>
<reference evidence="2 3" key="1">
    <citation type="journal article" date="2020" name="Cell">
        <title>Large-Scale Comparative Analyses of Tick Genomes Elucidate Their Genetic Diversity and Vector Capacities.</title>
        <authorList>
            <consortium name="Tick Genome and Microbiome Consortium (TIGMIC)"/>
            <person name="Jia N."/>
            <person name="Wang J."/>
            <person name="Shi W."/>
            <person name="Du L."/>
            <person name="Sun Y."/>
            <person name="Zhan W."/>
            <person name="Jiang J.F."/>
            <person name="Wang Q."/>
            <person name="Zhang B."/>
            <person name="Ji P."/>
            <person name="Bell-Sakyi L."/>
            <person name="Cui X.M."/>
            <person name="Yuan T.T."/>
            <person name="Jiang B.G."/>
            <person name="Yang W.F."/>
            <person name="Lam T.T."/>
            <person name="Chang Q.C."/>
            <person name="Ding S.J."/>
            <person name="Wang X.J."/>
            <person name="Zhu J.G."/>
            <person name="Ruan X.D."/>
            <person name="Zhao L."/>
            <person name="Wei J.T."/>
            <person name="Ye R.Z."/>
            <person name="Que T.C."/>
            <person name="Du C.H."/>
            <person name="Zhou Y.H."/>
            <person name="Cheng J.X."/>
            <person name="Dai P.F."/>
            <person name="Guo W.B."/>
            <person name="Han X.H."/>
            <person name="Huang E.J."/>
            <person name="Li L.F."/>
            <person name="Wei W."/>
            <person name="Gao Y.C."/>
            <person name="Liu J.Z."/>
            <person name="Shao H.Z."/>
            <person name="Wang X."/>
            <person name="Wang C.C."/>
            <person name="Yang T.C."/>
            <person name="Huo Q.B."/>
            <person name="Li W."/>
            <person name="Chen H.Y."/>
            <person name="Chen S.E."/>
            <person name="Zhou L.G."/>
            <person name="Ni X.B."/>
            <person name="Tian J.H."/>
            <person name="Sheng Y."/>
            <person name="Liu T."/>
            <person name="Pan Y.S."/>
            <person name="Xia L.Y."/>
            <person name="Li J."/>
            <person name="Zhao F."/>
            <person name="Cao W.C."/>
        </authorList>
    </citation>
    <scope>NUCLEOTIDE SEQUENCE [LARGE SCALE GENOMIC DNA]</scope>
    <source>
        <strain evidence="2">HaeL-2018</strain>
    </source>
</reference>
<name>A0A9J6G1N5_HAELO</name>
<proteinExistence type="predicted"/>
<dbReference type="GO" id="GO:0016405">
    <property type="term" value="F:CoA-ligase activity"/>
    <property type="evidence" value="ECO:0007669"/>
    <property type="project" value="TreeGrafter"/>
</dbReference>
<dbReference type="SUPFAM" id="SSF56801">
    <property type="entry name" value="Acetyl-CoA synthetase-like"/>
    <property type="match status" value="1"/>
</dbReference>
<gene>
    <name evidence="2" type="ORF">HPB48_001593</name>
</gene>
<evidence type="ECO:0000313" key="2">
    <source>
        <dbReference type="EMBL" id="KAH9372350.1"/>
    </source>
</evidence>
<dbReference type="PANTHER" id="PTHR24096:SF422">
    <property type="entry name" value="BCDNA.GH02901"/>
    <property type="match status" value="1"/>
</dbReference>
<dbReference type="VEuPathDB" id="VectorBase:HLOH_046575"/>
<feature type="domain" description="AMP-binding enzyme C-terminal" evidence="1">
    <location>
        <begin position="167"/>
        <end position="229"/>
    </location>
</feature>
<evidence type="ECO:0000313" key="3">
    <source>
        <dbReference type="Proteomes" id="UP000821853"/>
    </source>
</evidence>
<dbReference type="EMBL" id="JABSTR010000006">
    <property type="protein sequence ID" value="KAH9372350.1"/>
    <property type="molecule type" value="Genomic_DNA"/>
</dbReference>
<dbReference type="PANTHER" id="PTHR24096">
    <property type="entry name" value="LONG-CHAIN-FATTY-ACID--COA LIGASE"/>
    <property type="match status" value="1"/>
</dbReference>
<dbReference type="Pfam" id="PF13193">
    <property type="entry name" value="AMP-binding_C"/>
    <property type="match status" value="1"/>
</dbReference>
<dbReference type="OrthoDB" id="6491425at2759"/>
<dbReference type="InterPro" id="IPR045851">
    <property type="entry name" value="AMP-bd_C_sf"/>
</dbReference>
<dbReference type="Gene3D" id="3.40.50.12780">
    <property type="entry name" value="N-terminal domain of ligase-like"/>
    <property type="match status" value="1"/>
</dbReference>
<protein>
    <recommendedName>
        <fullName evidence="1">AMP-binding enzyme C-terminal domain-containing protein</fullName>
    </recommendedName>
</protein>
<comment type="caution">
    <text evidence="2">The sequence shown here is derived from an EMBL/GenBank/DDBJ whole genome shotgun (WGS) entry which is preliminary data.</text>
</comment>